<proteinExistence type="predicted"/>
<organism evidence="1 2">
    <name type="scientific">Pluteus cervinus</name>
    <dbReference type="NCBI Taxonomy" id="181527"/>
    <lineage>
        <taxon>Eukaryota</taxon>
        <taxon>Fungi</taxon>
        <taxon>Dikarya</taxon>
        <taxon>Basidiomycota</taxon>
        <taxon>Agaricomycotina</taxon>
        <taxon>Agaricomycetes</taxon>
        <taxon>Agaricomycetidae</taxon>
        <taxon>Agaricales</taxon>
        <taxon>Pluteineae</taxon>
        <taxon>Pluteaceae</taxon>
        <taxon>Pluteus</taxon>
    </lineage>
</organism>
<dbReference type="EMBL" id="ML208442">
    <property type="protein sequence ID" value="TFK65280.1"/>
    <property type="molecule type" value="Genomic_DNA"/>
</dbReference>
<sequence length="464" mass="51966">MGLLGHLQVPFDVMSTIFEISANDSRSVSGSSGFIARSIDLCLVSREWQAIAHSTHRLWTHVRIRREKDTLTKEHLKLAIAYLARSKGLPCYLHIDIEYEDLPSEDAKSIIHELVKPNLPRMEMLDIFGSPKFLRAALDLFPLQCPKLEGFGFGRPDRAPLEDGRDLEIPDSTFLQCPLLVFLELVDISPKREATLGSFKALQALWPLCEIVLENIPLDYMDVYQLLSSCQEVLGSCKFIAKDEIPGPVVELPPITLHNLRDIHLSSLCHVSLLDSLTLPALRSLRLCAVDDVDGHCLYALCKRSQFDLVTFVATGFLFEADELCEILTDNPRLSTLLLELSEVGDFEQLFLHLAGRNEAAYNFPALIDLTVSESEAPMGAADYLAVLEFLVSRSRLWDSGARLRVDPEAPPMQDITAADAFRIAHGLKRLMHLTEATFMVKCLCKLFPNLPEVCWCEFNDGSA</sequence>
<evidence type="ECO:0000313" key="1">
    <source>
        <dbReference type="EMBL" id="TFK65280.1"/>
    </source>
</evidence>
<dbReference type="Proteomes" id="UP000308600">
    <property type="component" value="Unassembled WGS sequence"/>
</dbReference>
<name>A0ACD3AHY6_9AGAR</name>
<reference evidence="1 2" key="1">
    <citation type="journal article" date="2019" name="Nat. Ecol. Evol.">
        <title>Megaphylogeny resolves global patterns of mushroom evolution.</title>
        <authorList>
            <person name="Varga T."/>
            <person name="Krizsan K."/>
            <person name="Foldi C."/>
            <person name="Dima B."/>
            <person name="Sanchez-Garcia M."/>
            <person name="Sanchez-Ramirez S."/>
            <person name="Szollosi G.J."/>
            <person name="Szarkandi J.G."/>
            <person name="Papp V."/>
            <person name="Albert L."/>
            <person name="Andreopoulos W."/>
            <person name="Angelini C."/>
            <person name="Antonin V."/>
            <person name="Barry K.W."/>
            <person name="Bougher N.L."/>
            <person name="Buchanan P."/>
            <person name="Buyck B."/>
            <person name="Bense V."/>
            <person name="Catcheside P."/>
            <person name="Chovatia M."/>
            <person name="Cooper J."/>
            <person name="Damon W."/>
            <person name="Desjardin D."/>
            <person name="Finy P."/>
            <person name="Geml J."/>
            <person name="Haridas S."/>
            <person name="Hughes K."/>
            <person name="Justo A."/>
            <person name="Karasinski D."/>
            <person name="Kautmanova I."/>
            <person name="Kiss B."/>
            <person name="Kocsube S."/>
            <person name="Kotiranta H."/>
            <person name="LaButti K.M."/>
            <person name="Lechner B.E."/>
            <person name="Liimatainen K."/>
            <person name="Lipzen A."/>
            <person name="Lukacs Z."/>
            <person name="Mihaltcheva S."/>
            <person name="Morgado L.N."/>
            <person name="Niskanen T."/>
            <person name="Noordeloos M.E."/>
            <person name="Ohm R.A."/>
            <person name="Ortiz-Santana B."/>
            <person name="Ovrebo C."/>
            <person name="Racz N."/>
            <person name="Riley R."/>
            <person name="Savchenko A."/>
            <person name="Shiryaev A."/>
            <person name="Soop K."/>
            <person name="Spirin V."/>
            <person name="Szebenyi C."/>
            <person name="Tomsovsky M."/>
            <person name="Tulloss R.E."/>
            <person name="Uehling J."/>
            <person name="Grigoriev I.V."/>
            <person name="Vagvolgyi C."/>
            <person name="Papp T."/>
            <person name="Martin F.M."/>
            <person name="Miettinen O."/>
            <person name="Hibbett D.S."/>
            <person name="Nagy L.G."/>
        </authorList>
    </citation>
    <scope>NUCLEOTIDE SEQUENCE [LARGE SCALE GENOMIC DNA]</scope>
    <source>
        <strain evidence="1 2">NL-1719</strain>
    </source>
</reference>
<accession>A0ACD3AHY6</accession>
<evidence type="ECO:0000313" key="2">
    <source>
        <dbReference type="Proteomes" id="UP000308600"/>
    </source>
</evidence>
<keyword evidence="2" id="KW-1185">Reference proteome</keyword>
<protein>
    <submittedName>
        <fullName evidence="1">Uncharacterized protein</fullName>
    </submittedName>
</protein>
<gene>
    <name evidence="1" type="ORF">BDN72DRAFT_845744</name>
</gene>